<dbReference type="SUPFAM" id="SSF52129">
    <property type="entry name" value="Caspase-like"/>
    <property type="match status" value="1"/>
</dbReference>
<dbReference type="Proteomes" id="UP000663860">
    <property type="component" value="Unassembled WGS sequence"/>
</dbReference>
<gene>
    <name evidence="2" type="ORF">IZO911_LOCUS38511</name>
</gene>
<protein>
    <recommendedName>
        <fullName evidence="1">Caspase family p20 domain-containing protein</fullName>
    </recommendedName>
</protein>
<dbReference type="GO" id="GO:0004197">
    <property type="term" value="F:cysteine-type endopeptidase activity"/>
    <property type="evidence" value="ECO:0007669"/>
    <property type="project" value="InterPro"/>
</dbReference>
<evidence type="ECO:0000313" key="3">
    <source>
        <dbReference type="Proteomes" id="UP000663860"/>
    </source>
</evidence>
<name>A0A815JJ33_9BILA</name>
<dbReference type="InterPro" id="IPR001309">
    <property type="entry name" value="Pept_C14_p20"/>
</dbReference>
<evidence type="ECO:0000313" key="2">
    <source>
        <dbReference type="EMBL" id="CAF1382759.1"/>
    </source>
</evidence>
<comment type="caution">
    <text evidence="2">The sequence shown here is derived from an EMBL/GenBank/DDBJ whole genome shotgun (WGS) entry which is preliminary data.</text>
</comment>
<dbReference type="EMBL" id="CAJNOE010001069">
    <property type="protein sequence ID" value="CAF1382759.1"/>
    <property type="molecule type" value="Genomic_DNA"/>
</dbReference>
<dbReference type="PROSITE" id="PS50208">
    <property type="entry name" value="CASPASE_P20"/>
    <property type="match status" value="1"/>
</dbReference>
<dbReference type="AlphaFoldDB" id="A0A815JJ33"/>
<dbReference type="InterPro" id="IPR029030">
    <property type="entry name" value="Caspase-like_dom_sf"/>
</dbReference>
<feature type="domain" description="Caspase family p20" evidence="1">
    <location>
        <begin position="6"/>
        <end position="125"/>
    </location>
</feature>
<sequence>MVDKQALVIGNADYVLMTKLQSCVYDAEMMTDSLHSIGFNVQPAINLRNKHMLSVTRQFAKSIRPGATVVFYFSGHGGEFNGNNYLTGLDSIGAYDLNVQDLLKEMHQNQPRVVICILDCCRNRLELLYNSYGFNKSSRLINGPAPMGGPPSTIIAFSSAAGETSGAGFPGENSLYTKYLLRYITTPNMDIDILLKHASVDVQRVSMNSQIPYLYTNCNERIYLNVIPSRKVSAWSDAMQLNPLMMIPDRLRDQNQYVTQSIWSQIENSSYPHYDHAGMISNQYPIYENSWYNTMIYPYTYLTYK</sequence>
<organism evidence="2 3">
    <name type="scientific">Adineta steineri</name>
    <dbReference type="NCBI Taxonomy" id="433720"/>
    <lineage>
        <taxon>Eukaryota</taxon>
        <taxon>Metazoa</taxon>
        <taxon>Spiralia</taxon>
        <taxon>Gnathifera</taxon>
        <taxon>Rotifera</taxon>
        <taxon>Eurotatoria</taxon>
        <taxon>Bdelloidea</taxon>
        <taxon>Adinetida</taxon>
        <taxon>Adinetidae</taxon>
        <taxon>Adineta</taxon>
    </lineage>
</organism>
<dbReference type="Pfam" id="PF00656">
    <property type="entry name" value="Peptidase_C14"/>
    <property type="match status" value="1"/>
</dbReference>
<dbReference type="GO" id="GO:0006508">
    <property type="term" value="P:proteolysis"/>
    <property type="evidence" value="ECO:0007669"/>
    <property type="project" value="InterPro"/>
</dbReference>
<accession>A0A815JJ33</accession>
<dbReference type="PANTHER" id="PTHR22576">
    <property type="entry name" value="MUCOSA ASSOCIATED LYMPHOID TISSUE LYMPHOMA TRANSLOCATION PROTEIN 1/PARACASPASE"/>
    <property type="match status" value="1"/>
</dbReference>
<dbReference type="PANTHER" id="PTHR22576:SF37">
    <property type="entry name" value="MUCOSA-ASSOCIATED LYMPHOID TISSUE LYMPHOMA TRANSLOCATION PROTEIN 1"/>
    <property type="match status" value="1"/>
</dbReference>
<dbReference type="Gene3D" id="3.40.50.1460">
    <property type="match status" value="1"/>
</dbReference>
<dbReference type="InterPro" id="IPR052039">
    <property type="entry name" value="Caspase-related_regulators"/>
</dbReference>
<proteinExistence type="predicted"/>
<reference evidence="2" key="1">
    <citation type="submission" date="2021-02" db="EMBL/GenBank/DDBJ databases">
        <authorList>
            <person name="Nowell W R."/>
        </authorList>
    </citation>
    <scope>NUCLEOTIDE SEQUENCE</scope>
</reference>
<dbReference type="InterPro" id="IPR011600">
    <property type="entry name" value="Pept_C14_caspase"/>
</dbReference>
<evidence type="ECO:0000259" key="1">
    <source>
        <dbReference type="PROSITE" id="PS50208"/>
    </source>
</evidence>